<name>Q3SUQ1_NITWN</name>
<dbReference type="PANTHER" id="PTHR30273:SF2">
    <property type="entry name" value="PROTEIN FECR"/>
    <property type="match status" value="1"/>
</dbReference>
<gene>
    <name evidence="4" type="ordered locus">Nwi_0724</name>
</gene>
<dbReference type="Gene3D" id="2.60.120.1440">
    <property type="match status" value="1"/>
</dbReference>
<dbReference type="HOGENOM" id="CLU_050192_0_2_5"/>
<evidence type="ECO:0000313" key="4">
    <source>
        <dbReference type="EMBL" id="ABA03990.1"/>
    </source>
</evidence>
<dbReference type="Proteomes" id="UP000002531">
    <property type="component" value="Chromosome"/>
</dbReference>
<keyword evidence="1" id="KW-0472">Membrane</keyword>
<dbReference type="EMBL" id="CP000115">
    <property type="protein sequence ID" value="ABA03990.1"/>
    <property type="molecule type" value="Genomic_DNA"/>
</dbReference>
<proteinExistence type="predicted"/>
<feature type="domain" description="FecR protein" evidence="2">
    <location>
        <begin position="124"/>
        <end position="216"/>
    </location>
</feature>
<evidence type="ECO:0000256" key="1">
    <source>
        <dbReference type="SAM" id="Phobius"/>
    </source>
</evidence>
<feature type="domain" description="FecR N-terminal" evidence="3">
    <location>
        <begin position="32"/>
        <end position="74"/>
    </location>
</feature>
<organism evidence="4 5">
    <name type="scientific">Nitrobacter winogradskyi (strain ATCC 25391 / DSM 10237 / CIP 104748 / NCIMB 11846 / Nb-255)</name>
    <dbReference type="NCBI Taxonomy" id="323098"/>
    <lineage>
        <taxon>Bacteria</taxon>
        <taxon>Pseudomonadati</taxon>
        <taxon>Pseudomonadota</taxon>
        <taxon>Alphaproteobacteria</taxon>
        <taxon>Hyphomicrobiales</taxon>
        <taxon>Nitrobacteraceae</taxon>
        <taxon>Nitrobacter</taxon>
    </lineage>
</organism>
<sequence length="330" mass="36519">MAVRERSLPDGGRSRLERRRGFRRHNLDKISREAVAWFAIMHADQVAKSDQLAFRAWLRRDERHRVAYADIERLWSGASELPVVKSRRREKRIAVTRRTFGAGMLAAMAGGGGWVAYQQHPFADYRTSAGERRTVRLADDSSVDMAGATALSVDFSSKLRLVTLHRGEAYFSVAPDTSRPFVVEAAAGRTMAAGTAFNVDYVSDDDVRVTVAQHAVDIRVAAEGARLDAGSQLTYGRESIGPPQAIDPASELGWRDGRLIFISQPFGRVVASLNRWRQGRLMVMESALAVRPVTLIVDLQKSGNILATLEDTLPIRVVNVTPYLTLLFAA</sequence>
<reference evidence="4 5" key="1">
    <citation type="journal article" date="2006" name="Appl. Environ. Microbiol.">
        <title>Genome sequence of the chemolithoautotrophic nitrite-oxidizing bacterium Nitrobacter winogradskyi Nb-255.</title>
        <authorList>
            <person name="Starkenburg S.R."/>
            <person name="Chain P.S."/>
            <person name="Sayavedra-Soto L.A."/>
            <person name="Hauser L."/>
            <person name="Land M.L."/>
            <person name="Larimer F.W."/>
            <person name="Malfatti S.A."/>
            <person name="Klotz M.G."/>
            <person name="Bottomley P.J."/>
            <person name="Arp D.J."/>
            <person name="Hickey W.J."/>
        </authorList>
    </citation>
    <scope>NUCLEOTIDE SEQUENCE [LARGE SCALE GENOMIC DNA]</scope>
    <source>
        <strain evidence="5">ATCC 25391 / DSM 10237 / CIP 104748 / NCIMB 11846 / Nb-255</strain>
    </source>
</reference>
<dbReference type="GO" id="GO:0016989">
    <property type="term" value="F:sigma factor antagonist activity"/>
    <property type="evidence" value="ECO:0007669"/>
    <property type="project" value="TreeGrafter"/>
</dbReference>
<keyword evidence="5" id="KW-1185">Reference proteome</keyword>
<accession>Q3SUQ1</accession>
<evidence type="ECO:0000313" key="5">
    <source>
        <dbReference type="Proteomes" id="UP000002531"/>
    </source>
</evidence>
<dbReference type="InterPro" id="IPR006860">
    <property type="entry name" value="FecR"/>
</dbReference>
<dbReference type="OrthoDB" id="636724at2"/>
<dbReference type="eggNOG" id="COG3712">
    <property type="taxonomic scope" value="Bacteria"/>
</dbReference>
<dbReference type="InterPro" id="IPR032623">
    <property type="entry name" value="FecR_N"/>
</dbReference>
<dbReference type="PANTHER" id="PTHR30273">
    <property type="entry name" value="PERIPLASMIC SIGNAL SENSOR AND SIGMA FACTOR ACTIVATOR FECR-RELATED"/>
    <property type="match status" value="1"/>
</dbReference>
<evidence type="ECO:0000259" key="3">
    <source>
        <dbReference type="Pfam" id="PF16220"/>
    </source>
</evidence>
<protein>
    <submittedName>
        <fullName evidence="4">FecR protein</fullName>
    </submittedName>
</protein>
<dbReference type="KEGG" id="nwi:Nwi_0724"/>
<keyword evidence="1" id="KW-0812">Transmembrane</keyword>
<dbReference type="PIRSF" id="PIRSF018266">
    <property type="entry name" value="FecR"/>
    <property type="match status" value="1"/>
</dbReference>
<feature type="transmembrane region" description="Helical" evidence="1">
    <location>
        <begin position="95"/>
        <end position="117"/>
    </location>
</feature>
<dbReference type="Pfam" id="PF16220">
    <property type="entry name" value="DUF4880"/>
    <property type="match status" value="1"/>
</dbReference>
<evidence type="ECO:0000259" key="2">
    <source>
        <dbReference type="Pfam" id="PF04773"/>
    </source>
</evidence>
<dbReference type="STRING" id="323098.Nwi_0724"/>
<dbReference type="AlphaFoldDB" id="Q3SUQ1"/>
<keyword evidence="1" id="KW-1133">Transmembrane helix</keyword>
<dbReference type="InterPro" id="IPR012373">
    <property type="entry name" value="Ferrdict_sens_TM"/>
</dbReference>
<dbReference type="Pfam" id="PF04773">
    <property type="entry name" value="FecR"/>
    <property type="match status" value="1"/>
</dbReference>